<dbReference type="AlphaFoldDB" id="A0A2S0VNJ2"/>
<dbReference type="EMBL" id="CP026604">
    <property type="protein sequence ID" value="AWB65766.1"/>
    <property type="molecule type" value="Genomic_DNA"/>
</dbReference>
<gene>
    <name evidence="5" type="ORF">C2869_04640</name>
</gene>
<dbReference type="PANTHER" id="PTHR35889">
    <property type="entry name" value="CYCLOINULO-OLIGOSACCHARIDE FRUCTANOTRANSFERASE-RELATED"/>
    <property type="match status" value="1"/>
</dbReference>
<keyword evidence="1" id="KW-0175">Coiled coil</keyword>
<dbReference type="Pfam" id="PF07583">
    <property type="entry name" value="PSCyt2"/>
    <property type="match status" value="1"/>
</dbReference>
<evidence type="ECO:0008006" key="7">
    <source>
        <dbReference type="Google" id="ProtNLM"/>
    </source>
</evidence>
<reference evidence="5 6" key="1">
    <citation type="submission" date="2018-01" db="EMBL/GenBank/DDBJ databases">
        <title>Genome sequence of a Cantenovulum-like bacteria.</title>
        <authorList>
            <person name="Tan W.R."/>
            <person name="Lau N.-S."/>
            <person name="Go F."/>
            <person name="Amirul A.-A.A."/>
        </authorList>
    </citation>
    <scope>NUCLEOTIDE SEQUENCE [LARGE SCALE GENOMIC DNA]</scope>
    <source>
        <strain evidence="5 6">CCB-QB4</strain>
    </source>
</reference>
<name>A0A2S0VNJ2_9ALTE</name>
<dbReference type="SUPFAM" id="SSF49899">
    <property type="entry name" value="Concanavalin A-like lectins/glucanases"/>
    <property type="match status" value="1"/>
</dbReference>
<protein>
    <recommendedName>
        <fullName evidence="7">Planctomycete cytochrome C</fullName>
    </recommendedName>
</protein>
<evidence type="ECO:0000259" key="3">
    <source>
        <dbReference type="Pfam" id="PF07587"/>
    </source>
</evidence>
<feature type="domain" description="DUF1549" evidence="2">
    <location>
        <begin position="164"/>
        <end position="375"/>
    </location>
</feature>
<dbReference type="KEGG" id="cate:C2869_04640"/>
<evidence type="ECO:0000256" key="1">
    <source>
        <dbReference type="SAM" id="Coils"/>
    </source>
</evidence>
<evidence type="ECO:0000259" key="2">
    <source>
        <dbReference type="Pfam" id="PF07583"/>
    </source>
</evidence>
<dbReference type="Gene3D" id="2.60.120.200">
    <property type="match status" value="1"/>
</dbReference>
<organism evidence="5 6">
    <name type="scientific">Saccharobesus litoralis</name>
    <dbReference type="NCBI Taxonomy" id="2172099"/>
    <lineage>
        <taxon>Bacteria</taxon>
        <taxon>Pseudomonadati</taxon>
        <taxon>Pseudomonadota</taxon>
        <taxon>Gammaproteobacteria</taxon>
        <taxon>Alteromonadales</taxon>
        <taxon>Alteromonadaceae</taxon>
        <taxon>Saccharobesus</taxon>
    </lineage>
</organism>
<dbReference type="InterPro" id="IPR036909">
    <property type="entry name" value="Cyt_c-like_dom_sf"/>
</dbReference>
<dbReference type="GO" id="GO:0020037">
    <property type="term" value="F:heme binding"/>
    <property type="evidence" value="ECO:0007669"/>
    <property type="project" value="InterPro"/>
</dbReference>
<feature type="coiled-coil region" evidence="1">
    <location>
        <begin position="698"/>
        <end position="725"/>
    </location>
</feature>
<keyword evidence="6" id="KW-1185">Reference proteome</keyword>
<dbReference type="RefSeq" id="WP_108601841.1">
    <property type="nucleotide sequence ID" value="NZ_CP026604.1"/>
</dbReference>
<dbReference type="Pfam" id="PF07635">
    <property type="entry name" value="PSCyt1"/>
    <property type="match status" value="1"/>
</dbReference>
<dbReference type="InterPro" id="IPR011444">
    <property type="entry name" value="DUF1549"/>
</dbReference>
<dbReference type="OrthoDB" id="127107at2"/>
<feature type="domain" description="Cytochrome C Planctomycete-type" evidence="4">
    <location>
        <begin position="53"/>
        <end position="114"/>
    </location>
</feature>
<evidence type="ECO:0000313" key="6">
    <source>
        <dbReference type="Proteomes" id="UP000244441"/>
    </source>
</evidence>
<dbReference type="Pfam" id="PF13385">
    <property type="entry name" value="Laminin_G_3"/>
    <property type="match status" value="1"/>
</dbReference>
<dbReference type="SUPFAM" id="SSF46626">
    <property type="entry name" value="Cytochrome c"/>
    <property type="match status" value="1"/>
</dbReference>
<dbReference type="InterPro" id="IPR011429">
    <property type="entry name" value="Cyt_c_Planctomycete-type"/>
</dbReference>
<dbReference type="Proteomes" id="UP000244441">
    <property type="component" value="Chromosome"/>
</dbReference>
<sequence length="1082" mass="121775">MPTNTLSRLLLAGLAGLGLSACGDKVDPDVAKYNLPEVVDYNFHIKPILSDSCFLCHGPDTANAKAGLSLNTFEKATTHKLDSGNFAIVPGDADASEALQRILTDDPGIMMPPSNSNLRLSDRDKALIKRWINQGAEYKKHWSFISPETPNLPEVAQQDWPVNPIDNFILHKIESKKVEDKQLKPNAEADKETLIRRVTFDITGLPPTLEEIDSFLADNSADAYEKLVDRLLAKPAYGERMASEWLDVARYADTHGYATDPYRDVSPYRDWVIKAFNENKPFDEFITWQLAGDLLPTPSDEQLLATAFNRMHTQNNEGGIVNEEFRVEYVKDRVQAVGTGLLGLTMHCAQCHDHKYDDIPAKHYYQTFAMFNNIDESGQISWDAGDMPVPTMLLPNDEQKAKVTKLKQQVENQESALEVVASKSQSGFTNWLKNKAKADLFANDVLIAHYPFSQKDSTKTIHNALDKKQTGKVLFSSSKYQKDGPALVVKTDQGNEAIEVNGDDALFFPSMDHFNRATPFTVAIKAKFPADLTDGVLFHFNKSSILYNYKGFDVTVEDNHWVVRLAHTYPYNAIALRSQQPVTTDVWQHVALTYNGSSKADGVTLYVDGQPVAMNVERDNLYKDIRHRPKDELGLVVTLKVGARWRSRGAALTLVDDLKVWSTDLTQVEILANANQALGKDFSVGDVASESQWLAYYNQRVNKQYVQALDKLTDVRNQYNAANEDIPEIMIMQELAEQRPTYILERGLYNNYGEQVEAGVPEAVFPFDPNLPKNRIGLAKWLTDPQHPLLARVVSNRYWMMLMGTGIVRTPEDFGSQGQLPTHPDALDWLSREFIDSGWDIKHIVKTIAMSATYRQSSIASELKLEADPENTLYARGPSNRLTAEMLRDNVLAASGLLVEKLGGKSVYPYQPEGLWVMNRGKYQQSTGDDLYRRSLYTIWKRNAPPPSMHNFDTPTRSYSVGTRQSTNTPLQALTLMNDPQYVEAGRILAERVMTETQDGDQRLVNLYRRLTSKFPDEHELSLMQDMYKTFADKFQKAPEQADELLTVGEKPSSKQLDKHSLAALSTVANLVMNHDATVIKR</sequence>
<feature type="domain" description="DUF1553" evidence="3">
    <location>
        <begin position="774"/>
        <end position="1027"/>
    </location>
</feature>
<evidence type="ECO:0000259" key="4">
    <source>
        <dbReference type="Pfam" id="PF07635"/>
    </source>
</evidence>
<proteinExistence type="predicted"/>
<dbReference type="PANTHER" id="PTHR35889:SF3">
    <property type="entry name" value="F-BOX DOMAIN-CONTAINING PROTEIN"/>
    <property type="match status" value="1"/>
</dbReference>
<accession>A0A2S0VNJ2</accession>
<dbReference type="Pfam" id="PF07587">
    <property type="entry name" value="PSD1"/>
    <property type="match status" value="1"/>
</dbReference>
<dbReference type="InterPro" id="IPR022655">
    <property type="entry name" value="DUF1553"/>
</dbReference>
<feature type="coiled-coil region" evidence="1">
    <location>
        <begin position="396"/>
        <end position="423"/>
    </location>
</feature>
<evidence type="ECO:0000313" key="5">
    <source>
        <dbReference type="EMBL" id="AWB65766.1"/>
    </source>
</evidence>
<dbReference type="GO" id="GO:0009055">
    <property type="term" value="F:electron transfer activity"/>
    <property type="evidence" value="ECO:0007669"/>
    <property type="project" value="InterPro"/>
</dbReference>
<dbReference type="InterPro" id="IPR013320">
    <property type="entry name" value="ConA-like_dom_sf"/>
</dbReference>